<feature type="region of interest" description="Disordered" evidence="1">
    <location>
        <begin position="754"/>
        <end position="773"/>
    </location>
</feature>
<dbReference type="Proteomes" id="UP000799764">
    <property type="component" value="Unassembled WGS sequence"/>
</dbReference>
<evidence type="ECO:0000256" key="1">
    <source>
        <dbReference type="SAM" id="MobiDB-lite"/>
    </source>
</evidence>
<reference evidence="2" key="1">
    <citation type="journal article" date="2020" name="Stud. Mycol.">
        <title>101 Dothideomycetes genomes: a test case for predicting lifestyles and emergence of pathogens.</title>
        <authorList>
            <person name="Haridas S."/>
            <person name="Albert R."/>
            <person name="Binder M."/>
            <person name="Bloem J."/>
            <person name="Labutti K."/>
            <person name="Salamov A."/>
            <person name="Andreopoulos B."/>
            <person name="Baker S."/>
            <person name="Barry K."/>
            <person name="Bills G."/>
            <person name="Bluhm B."/>
            <person name="Cannon C."/>
            <person name="Castanera R."/>
            <person name="Culley D."/>
            <person name="Daum C."/>
            <person name="Ezra D."/>
            <person name="Gonzalez J."/>
            <person name="Henrissat B."/>
            <person name="Kuo A."/>
            <person name="Liang C."/>
            <person name="Lipzen A."/>
            <person name="Lutzoni F."/>
            <person name="Magnuson J."/>
            <person name="Mondo S."/>
            <person name="Nolan M."/>
            <person name="Ohm R."/>
            <person name="Pangilinan J."/>
            <person name="Park H.-J."/>
            <person name="Ramirez L."/>
            <person name="Alfaro M."/>
            <person name="Sun H."/>
            <person name="Tritt A."/>
            <person name="Yoshinaga Y."/>
            <person name="Zwiers L.-H."/>
            <person name="Turgeon B."/>
            <person name="Goodwin S."/>
            <person name="Spatafora J."/>
            <person name="Crous P."/>
            <person name="Grigoriev I."/>
        </authorList>
    </citation>
    <scope>NUCLEOTIDE SEQUENCE</scope>
    <source>
        <strain evidence="2">CBS 690.94</strain>
    </source>
</reference>
<evidence type="ECO:0000313" key="2">
    <source>
        <dbReference type="EMBL" id="KAF2448883.1"/>
    </source>
</evidence>
<feature type="region of interest" description="Disordered" evidence="1">
    <location>
        <begin position="1130"/>
        <end position="1191"/>
    </location>
</feature>
<feature type="compositionally biased region" description="Basic and acidic residues" evidence="1">
    <location>
        <begin position="723"/>
        <end position="736"/>
    </location>
</feature>
<feature type="compositionally biased region" description="Polar residues" evidence="1">
    <location>
        <begin position="613"/>
        <end position="625"/>
    </location>
</feature>
<dbReference type="InterPro" id="IPR038609">
    <property type="entry name" value="HDA1_su2/3_sf"/>
</dbReference>
<feature type="region of interest" description="Disordered" evidence="1">
    <location>
        <begin position="568"/>
        <end position="630"/>
    </location>
</feature>
<feature type="compositionally biased region" description="Low complexity" evidence="1">
    <location>
        <begin position="161"/>
        <end position="171"/>
    </location>
</feature>
<accession>A0A9P4UGT5</accession>
<feature type="compositionally biased region" description="Acidic residues" evidence="1">
    <location>
        <begin position="179"/>
        <end position="191"/>
    </location>
</feature>
<feature type="region of interest" description="Disordered" evidence="1">
    <location>
        <begin position="1397"/>
        <end position="1455"/>
    </location>
</feature>
<feature type="compositionally biased region" description="Polar residues" evidence="1">
    <location>
        <begin position="344"/>
        <end position="359"/>
    </location>
</feature>
<feature type="compositionally biased region" description="Polar residues" evidence="1">
    <location>
        <begin position="515"/>
        <end position="524"/>
    </location>
</feature>
<feature type="compositionally biased region" description="Basic and acidic residues" evidence="1">
    <location>
        <begin position="525"/>
        <end position="541"/>
    </location>
</feature>
<name>A0A9P4UGT5_9PLEO</name>
<feature type="compositionally biased region" description="Polar residues" evidence="1">
    <location>
        <begin position="283"/>
        <end position="292"/>
    </location>
</feature>
<feature type="compositionally biased region" description="Low complexity" evidence="1">
    <location>
        <begin position="411"/>
        <end position="430"/>
    </location>
</feature>
<feature type="region of interest" description="Disordered" evidence="1">
    <location>
        <begin position="642"/>
        <end position="696"/>
    </location>
</feature>
<feature type="compositionally biased region" description="Basic and acidic residues" evidence="1">
    <location>
        <begin position="9"/>
        <end position="18"/>
    </location>
</feature>
<dbReference type="Gene3D" id="3.40.50.12360">
    <property type="match status" value="1"/>
</dbReference>
<feature type="compositionally biased region" description="Basic and acidic residues" evidence="1">
    <location>
        <begin position="1445"/>
        <end position="1455"/>
    </location>
</feature>
<feature type="region of interest" description="Disordered" evidence="1">
    <location>
        <begin position="1"/>
        <end position="134"/>
    </location>
</feature>
<gene>
    <name evidence="2" type="ORF">P171DRAFT_470524</name>
</gene>
<protein>
    <submittedName>
        <fullName evidence="2">Uncharacterized protein</fullName>
    </submittedName>
</protein>
<feature type="compositionally biased region" description="Polar residues" evidence="1">
    <location>
        <begin position="1130"/>
        <end position="1147"/>
    </location>
</feature>
<dbReference type="EMBL" id="MU001495">
    <property type="protein sequence ID" value="KAF2448883.1"/>
    <property type="molecule type" value="Genomic_DNA"/>
</dbReference>
<feature type="region of interest" description="Disordered" evidence="1">
    <location>
        <begin position="336"/>
        <end position="554"/>
    </location>
</feature>
<feature type="compositionally biased region" description="Low complexity" evidence="1">
    <location>
        <begin position="197"/>
        <end position="212"/>
    </location>
</feature>
<sequence length="1455" mass="161023">MASKKRKRPSDTDQSDRPRRAKSGVITAERESGTGTDIVAHSKEKEEKIAQKPATTNATRKRGRPPKDPTERPSKKPKPAPRRAVASSSSATPLPVPSTRAPSHRSKRTTRSSAHITIAPCAPSPQVEVTPRNSSSLQHYKYFSQVESTQASSARIPARSLPPSQSTASSSFRVTGEVPESESEPEDDIEDPSASFRSATHTTSQSASSQSDRSAHFTHESSTISTSPVASPLSPSFSIPETEPEIESSPAEQRTVEETVVEHESEAQPHEDSSREIPDTFETGGTLSTVAKSSGDRAQHSAQEETADASQHLAKESIVQVESSLEEELRFVLQSTPQEKRFEQSTQVELQDVPQSTAQEVEPFAQQRSQSVHRSFAKGVAPQGTQSPRPGGLQEVSQSTLEASPTREIPSTTQTLRTSLQLCGRQQSQTESEEQTTLLDPSTQTSSQPQVHERQSQSEESSANQVPAGLDEQPEASSNEVHAPQSLSLPSTDSLPVFLPDSRSTLRDTVALVPQVNNNSQTCSERQDVAKTTEANDDHSHLASPSQPTSRRRHGQLLPYDPVLEIQQQSVRVTRKTPEQYSGTVDRLTRHDSSQESPGLSCEDSSPVPQPPKQSLGTLNSNSNAPKRPETFADSFLNTVMNTNEHSSSPRREAPRATPGTSSALGNPLMNESSTGSSGVSALPVPKTTSEPKSWRAKFEETRAILHAKLEVDDKAPRRHEARRSEVRESESREPGSRAPSEAVEKIRNFDRLIAPETGTRSPSTIPDRLPVPQEPTSLRAVATSIPAPVPPAAHRHEEITTEPEAAEDVHMGEALYSDNEEDESLLVDDLELQEQEYIVPLSIQGRQADTYRKSSAALDVLYVSRAHHHQEGRTKIEEILKELRSIETHVDLVRVGNTTPQPNDDQLVQDKHLVQWSDGNSIKFRFLRALLSRLEARDLHVILLIDDENNARLFSIVESFLRGLNFSFESPSTGQSFSAANEPNKERKLLKVTILASTNSRVLREAHLIVCIDGKPNVTRIRKKPWALKPDGSGVPFLQMVIPRTVGHIDRYLSTKLDAERRLDTIITTLSQFVTQGSMGHAADDAPPRSHVDGYANEIVKFLLPSQDESALSEWPLPSLGNIKDEIEYQSQQSQEALNTASSLPGSNAAGKRPLIRDDDRDDPAKRMRFTPQPQAQASTSHVSDSEPATSLSIEQQLEWYKQENKRLREVTQSYVNRQWQYEEMSHKYRPMEIRAQRAENERDMGKERELKLREQLNIKTADSLEQRKNVEELRAVNLLSEDAKVRTIADQNGEIERLKDELAKETKAKEDAIAYKRSTETTLEYVQDQRREAQNAATAATQRADVLAKANEKLERAAKAKALLPSFNERQTRQADEAVARVTAERDNLKKQLRVQAEKNKQQATELERFKMTRGVGGGTRAASVGARTPRPGSRAASPLPNGRDRIANLRNG</sequence>
<evidence type="ECO:0000313" key="3">
    <source>
        <dbReference type="Proteomes" id="UP000799764"/>
    </source>
</evidence>
<feature type="compositionally biased region" description="Basic and acidic residues" evidence="1">
    <location>
        <begin position="40"/>
        <end position="50"/>
    </location>
</feature>
<feature type="compositionally biased region" description="Basic and acidic residues" evidence="1">
    <location>
        <begin position="1156"/>
        <end position="1167"/>
    </location>
</feature>
<feature type="compositionally biased region" description="Basic and acidic residues" evidence="1">
    <location>
        <begin position="254"/>
        <end position="278"/>
    </location>
</feature>
<proteinExistence type="predicted"/>
<feature type="compositionally biased region" description="Polar residues" evidence="1">
    <location>
        <begin position="659"/>
        <end position="680"/>
    </location>
</feature>
<dbReference type="OrthoDB" id="3647690at2759"/>
<organism evidence="2 3">
    <name type="scientific">Karstenula rhodostoma CBS 690.94</name>
    <dbReference type="NCBI Taxonomy" id="1392251"/>
    <lineage>
        <taxon>Eukaryota</taxon>
        <taxon>Fungi</taxon>
        <taxon>Dikarya</taxon>
        <taxon>Ascomycota</taxon>
        <taxon>Pezizomycotina</taxon>
        <taxon>Dothideomycetes</taxon>
        <taxon>Pleosporomycetidae</taxon>
        <taxon>Pleosporales</taxon>
        <taxon>Massarineae</taxon>
        <taxon>Didymosphaeriaceae</taxon>
        <taxon>Karstenula</taxon>
    </lineage>
</organism>
<feature type="compositionally biased region" description="Polar residues" evidence="1">
    <location>
        <begin position="220"/>
        <end position="229"/>
    </location>
</feature>
<feature type="compositionally biased region" description="Polar residues" evidence="1">
    <location>
        <begin position="475"/>
        <end position="494"/>
    </location>
</feature>
<keyword evidence="3" id="KW-1185">Reference proteome</keyword>
<comment type="caution">
    <text evidence="2">The sequence shown here is derived from an EMBL/GenBank/DDBJ whole genome shotgun (WGS) entry which is preliminary data.</text>
</comment>
<feature type="compositionally biased region" description="Basic and acidic residues" evidence="1">
    <location>
        <begin position="294"/>
        <end position="303"/>
    </location>
</feature>
<feature type="region of interest" description="Disordered" evidence="1">
    <location>
        <begin position="710"/>
        <end position="748"/>
    </location>
</feature>
<feature type="region of interest" description="Disordered" evidence="1">
    <location>
        <begin position="146"/>
        <end position="315"/>
    </location>
</feature>
<feature type="compositionally biased region" description="Polar residues" evidence="1">
    <location>
        <begin position="1173"/>
        <end position="1191"/>
    </location>
</feature>
<feature type="compositionally biased region" description="Polar residues" evidence="1">
    <location>
        <begin position="438"/>
        <end position="450"/>
    </location>
</feature>
<feature type="compositionally biased region" description="Low complexity" evidence="1">
    <location>
        <begin position="82"/>
        <end position="91"/>
    </location>
</feature>
<feature type="compositionally biased region" description="Low complexity" evidence="1">
    <location>
        <begin position="234"/>
        <end position="252"/>
    </location>
</feature>
<feature type="compositionally biased region" description="Basic and acidic residues" evidence="1">
    <location>
        <begin position="1397"/>
        <end position="1413"/>
    </location>
</feature>
<feature type="compositionally biased region" description="Basic and acidic residues" evidence="1">
    <location>
        <begin position="65"/>
        <end position="74"/>
    </location>
</feature>